<gene>
    <name evidence="1" type="ORF">MUB46_10120</name>
</gene>
<organism evidence="1 2">
    <name type="scientific">Microbaculum marinisediminis</name>
    <dbReference type="NCBI Taxonomy" id="2931392"/>
    <lineage>
        <taxon>Bacteria</taxon>
        <taxon>Pseudomonadati</taxon>
        <taxon>Pseudomonadota</taxon>
        <taxon>Alphaproteobacteria</taxon>
        <taxon>Hyphomicrobiales</taxon>
        <taxon>Tepidamorphaceae</taxon>
        <taxon>Microbaculum</taxon>
    </lineage>
</organism>
<dbReference type="EMBL" id="JALIDZ010000004">
    <property type="protein sequence ID" value="MCT8972213.1"/>
    <property type="molecule type" value="Genomic_DNA"/>
</dbReference>
<comment type="caution">
    <text evidence="1">The sequence shown here is derived from an EMBL/GenBank/DDBJ whole genome shotgun (WGS) entry which is preliminary data.</text>
</comment>
<proteinExistence type="predicted"/>
<reference evidence="1 2" key="1">
    <citation type="submission" date="2022-04" db="EMBL/GenBank/DDBJ databases">
        <authorList>
            <person name="Ye Y.-Q."/>
            <person name="Du Z.-J."/>
        </authorList>
    </citation>
    <scope>NUCLEOTIDE SEQUENCE [LARGE SCALE GENOMIC DNA]</scope>
    <source>
        <strain evidence="1 2">A6E488</strain>
    </source>
</reference>
<dbReference type="AlphaFoldDB" id="A0AAW5QWW6"/>
<dbReference type="Proteomes" id="UP001320898">
    <property type="component" value="Unassembled WGS sequence"/>
</dbReference>
<sequence>MMISSSPASAKRVSFSVPISSTAMFGAVEYEAGGYTRVRVGEMGGYDGDPTFLRPRGGPFVSVAHPWVGVRKVFILGSDGILSDRKPGDMIGLEMERYNSDAADTCGNVLLSGLRLSTR</sequence>
<dbReference type="RefSeq" id="WP_261615783.1">
    <property type="nucleotide sequence ID" value="NZ_JALIDZ010000004.1"/>
</dbReference>
<keyword evidence="2" id="KW-1185">Reference proteome</keyword>
<protein>
    <submittedName>
        <fullName evidence="1">Uncharacterized protein</fullName>
    </submittedName>
</protein>
<name>A0AAW5QWW6_9HYPH</name>
<accession>A0AAW5QWW6</accession>
<evidence type="ECO:0000313" key="2">
    <source>
        <dbReference type="Proteomes" id="UP001320898"/>
    </source>
</evidence>
<evidence type="ECO:0000313" key="1">
    <source>
        <dbReference type="EMBL" id="MCT8972213.1"/>
    </source>
</evidence>